<evidence type="ECO:0000313" key="1">
    <source>
        <dbReference type="EMBL" id="PON25852.1"/>
    </source>
</evidence>
<gene>
    <name evidence="1" type="ORF">TGAM01_v205289</name>
</gene>
<protein>
    <submittedName>
        <fullName evidence="1">Uncharacterized protein</fullName>
    </submittedName>
</protein>
<dbReference type="AlphaFoldDB" id="A0A2P4ZNH6"/>
<evidence type="ECO:0000313" key="2">
    <source>
        <dbReference type="Proteomes" id="UP000054821"/>
    </source>
</evidence>
<accession>A0A2P4ZNH6</accession>
<keyword evidence="2" id="KW-1185">Reference proteome</keyword>
<comment type="caution">
    <text evidence="1">The sequence shown here is derived from an EMBL/GenBank/DDBJ whole genome shotgun (WGS) entry which is preliminary data.</text>
</comment>
<dbReference type="GeneID" id="36347578"/>
<dbReference type="RefSeq" id="XP_024405646.1">
    <property type="nucleotide sequence ID" value="XM_024549613.1"/>
</dbReference>
<dbReference type="Proteomes" id="UP000054821">
    <property type="component" value="Unassembled WGS sequence"/>
</dbReference>
<proteinExistence type="predicted"/>
<organism evidence="1 2">
    <name type="scientific">Trichoderma gamsii</name>
    <dbReference type="NCBI Taxonomy" id="398673"/>
    <lineage>
        <taxon>Eukaryota</taxon>
        <taxon>Fungi</taxon>
        <taxon>Dikarya</taxon>
        <taxon>Ascomycota</taxon>
        <taxon>Pezizomycotina</taxon>
        <taxon>Sordariomycetes</taxon>
        <taxon>Hypocreomycetidae</taxon>
        <taxon>Hypocreales</taxon>
        <taxon>Hypocreaceae</taxon>
        <taxon>Trichoderma</taxon>
    </lineage>
</organism>
<sequence>MSSRSESKVGRESHSCMRVRVRTPMPYVHIATV</sequence>
<name>A0A2P4ZNH6_9HYPO</name>
<dbReference type="EMBL" id="JPDN02000016">
    <property type="protein sequence ID" value="PON25852.1"/>
    <property type="molecule type" value="Genomic_DNA"/>
</dbReference>
<reference evidence="1 2" key="1">
    <citation type="journal article" date="2016" name="Genome Announc.">
        <title>Draft Whole-Genome Sequence of Trichoderma gamsii T6085, a Promising Biocontrol Agent of Fusarium Head Blight on Wheat.</title>
        <authorList>
            <person name="Baroncelli R."/>
            <person name="Zapparata A."/>
            <person name="Piaggeschi G."/>
            <person name="Sarrocco S."/>
            <person name="Vannacci G."/>
        </authorList>
    </citation>
    <scope>NUCLEOTIDE SEQUENCE [LARGE SCALE GENOMIC DNA]</scope>
    <source>
        <strain evidence="1 2">T6085</strain>
    </source>
</reference>